<dbReference type="Gene3D" id="1.20.1250.20">
    <property type="entry name" value="MFS general substrate transporter like domains"/>
    <property type="match status" value="2"/>
</dbReference>
<dbReference type="Proteomes" id="UP000325558">
    <property type="component" value="Unassembled WGS sequence"/>
</dbReference>
<sequence>MGRVRREIKERALLRKIDLHLMIPLWIVFVPGFLDRINLGNVSVLGILQELQMTGTDMAVALNIIIKRIAPSTWISMLTFFWGIICMCQGVVKNTSGLIACRFFMGICKGEFVPGCAYLLSMYYKPHEFQQRFFLLWVAGLVAGAFGGLLAYALYHMHGLGRYSGWRWTFIIEGLLSIVSALSAKFLIADWPERAKFLSSEVKELLKELNACDVGEGAGMDRLNGAAWRRIMSDWKIYVVLFVPSIVNSLGYSDIESQAHSIPTWAVTAVVTMMVSFLTDCWRHGYGFVIFGVVFASIGYIILLCQGPLSRGLNVHVRYMVVFFVTTGCYIAQPVAIVWMASNLRWHYKRAVGLAIQVGDRNIGGIIASNIFNRDDAPLYTVGYGTSLAMIVFCGIMSTIFAAGLLIIENKKRDQRKRDDRLQIDEDVLNDLSHDDPRFRFSL</sequence>
<dbReference type="GO" id="GO:0022857">
    <property type="term" value="F:transmembrane transporter activity"/>
    <property type="evidence" value="ECO:0007669"/>
    <property type="project" value="InterPro"/>
</dbReference>
<organism evidence="7">
    <name type="scientific">Aspergillus arachidicola</name>
    <dbReference type="NCBI Taxonomy" id="656916"/>
    <lineage>
        <taxon>Eukaryota</taxon>
        <taxon>Fungi</taxon>
        <taxon>Dikarya</taxon>
        <taxon>Ascomycota</taxon>
        <taxon>Pezizomycotina</taxon>
        <taxon>Eurotiomycetes</taxon>
        <taxon>Eurotiomycetidae</taxon>
        <taxon>Eurotiales</taxon>
        <taxon>Aspergillaceae</taxon>
        <taxon>Aspergillus</taxon>
        <taxon>Aspergillus subgen. Circumdati</taxon>
    </lineage>
</organism>
<dbReference type="PANTHER" id="PTHR43791:SF52">
    <property type="entry name" value="TRANSPORTER, PUTATIVE (AFU_ORTHOLOGUE AFUA_1G11820)-RELATED"/>
    <property type="match status" value="1"/>
</dbReference>
<dbReference type="InterPro" id="IPR036259">
    <property type="entry name" value="MFS_trans_sf"/>
</dbReference>
<feature type="transmembrane region" description="Helical" evidence="6">
    <location>
        <begin position="167"/>
        <end position="188"/>
    </location>
</feature>
<comment type="subcellular location">
    <subcellularLocation>
        <location evidence="1">Membrane</location>
        <topology evidence="1">Multi-pass membrane protein</topology>
    </subcellularLocation>
</comment>
<feature type="transmembrane region" description="Helical" evidence="6">
    <location>
        <begin position="12"/>
        <end position="34"/>
    </location>
</feature>
<accession>A0A5N6XTN3</accession>
<name>A0A5N6XTN3_9EURO</name>
<proteinExistence type="predicted"/>
<feature type="transmembrane region" description="Helical" evidence="6">
    <location>
        <begin position="237"/>
        <end position="255"/>
    </location>
</feature>
<feature type="transmembrane region" description="Helical" evidence="6">
    <location>
        <begin position="317"/>
        <end position="341"/>
    </location>
</feature>
<keyword evidence="4 6" id="KW-1133">Transmembrane helix</keyword>
<gene>
    <name evidence="7" type="ORF">BDV24DRAFT_171208</name>
</gene>
<dbReference type="GO" id="GO:0016020">
    <property type="term" value="C:membrane"/>
    <property type="evidence" value="ECO:0007669"/>
    <property type="project" value="UniProtKB-SubCell"/>
</dbReference>
<reference evidence="7" key="1">
    <citation type="submission" date="2019-04" db="EMBL/GenBank/DDBJ databases">
        <title>Friends and foes A comparative genomics study of 23 Aspergillus species from section Flavi.</title>
        <authorList>
            <consortium name="DOE Joint Genome Institute"/>
            <person name="Kjaerbolling I."/>
            <person name="Vesth T."/>
            <person name="Frisvad J.C."/>
            <person name="Nybo J.L."/>
            <person name="Theobald S."/>
            <person name="Kildgaard S."/>
            <person name="Isbrandt T."/>
            <person name="Kuo A."/>
            <person name="Sato A."/>
            <person name="Lyhne E.K."/>
            <person name="Kogle M.E."/>
            <person name="Wiebenga A."/>
            <person name="Kun R.S."/>
            <person name="Lubbers R.J."/>
            <person name="Makela M.R."/>
            <person name="Barry K."/>
            <person name="Chovatia M."/>
            <person name="Clum A."/>
            <person name="Daum C."/>
            <person name="Haridas S."/>
            <person name="He G."/>
            <person name="LaButti K."/>
            <person name="Lipzen A."/>
            <person name="Mondo S."/>
            <person name="Riley R."/>
            <person name="Salamov A."/>
            <person name="Simmons B.A."/>
            <person name="Magnuson J.K."/>
            <person name="Henrissat B."/>
            <person name="Mortensen U.H."/>
            <person name="Larsen T.O."/>
            <person name="Devries R.P."/>
            <person name="Grigoriev I.V."/>
            <person name="Machida M."/>
            <person name="Baker S.E."/>
            <person name="Andersen M.R."/>
        </authorList>
    </citation>
    <scope>NUCLEOTIDE SEQUENCE</scope>
    <source>
        <strain evidence="7">CBS 117612</strain>
    </source>
</reference>
<feature type="transmembrane region" description="Helical" evidence="6">
    <location>
        <begin position="285"/>
        <end position="305"/>
    </location>
</feature>
<keyword evidence="5 6" id="KW-0472">Membrane</keyword>
<evidence type="ECO:0000256" key="6">
    <source>
        <dbReference type="SAM" id="Phobius"/>
    </source>
</evidence>
<feature type="transmembrane region" description="Helical" evidence="6">
    <location>
        <begin position="133"/>
        <end position="155"/>
    </location>
</feature>
<dbReference type="Pfam" id="PF07690">
    <property type="entry name" value="MFS_1"/>
    <property type="match status" value="1"/>
</dbReference>
<dbReference type="AlphaFoldDB" id="A0A5N6XTN3"/>
<evidence type="ECO:0000256" key="2">
    <source>
        <dbReference type="ARBA" id="ARBA00022448"/>
    </source>
</evidence>
<dbReference type="OrthoDB" id="19923at2759"/>
<feature type="transmembrane region" description="Helical" evidence="6">
    <location>
        <begin position="74"/>
        <end position="92"/>
    </location>
</feature>
<feature type="transmembrane region" description="Helical" evidence="6">
    <location>
        <begin position="388"/>
        <end position="408"/>
    </location>
</feature>
<dbReference type="EMBL" id="ML737215">
    <property type="protein sequence ID" value="KAE8335559.1"/>
    <property type="molecule type" value="Genomic_DNA"/>
</dbReference>
<dbReference type="InterPro" id="IPR011701">
    <property type="entry name" value="MFS"/>
</dbReference>
<keyword evidence="3 6" id="KW-0812">Transmembrane</keyword>
<protein>
    <submittedName>
        <fullName evidence="7">Uncharacterized protein</fullName>
    </submittedName>
</protein>
<dbReference type="SUPFAM" id="SSF103473">
    <property type="entry name" value="MFS general substrate transporter"/>
    <property type="match status" value="1"/>
</dbReference>
<dbReference type="PANTHER" id="PTHR43791">
    <property type="entry name" value="PERMEASE-RELATED"/>
    <property type="match status" value="1"/>
</dbReference>
<evidence type="ECO:0000256" key="3">
    <source>
        <dbReference type="ARBA" id="ARBA00022692"/>
    </source>
</evidence>
<evidence type="ECO:0000256" key="5">
    <source>
        <dbReference type="ARBA" id="ARBA00023136"/>
    </source>
</evidence>
<evidence type="ECO:0000256" key="1">
    <source>
        <dbReference type="ARBA" id="ARBA00004141"/>
    </source>
</evidence>
<evidence type="ECO:0000313" key="7">
    <source>
        <dbReference type="EMBL" id="KAE8335559.1"/>
    </source>
</evidence>
<keyword evidence="2" id="KW-0813">Transport</keyword>
<evidence type="ECO:0000256" key="4">
    <source>
        <dbReference type="ARBA" id="ARBA00022989"/>
    </source>
</evidence>